<dbReference type="EMBL" id="CM034400">
    <property type="protein sequence ID" value="KAJ0176340.1"/>
    <property type="molecule type" value="Genomic_DNA"/>
</dbReference>
<comment type="caution">
    <text evidence="1">The sequence shown here is derived from an EMBL/GenBank/DDBJ whole genome shotgun (WGS) entry which is preliminary data.</text>
</comment>
<reference evidence="1 2" key="1">
    <citation type="journal article" date="2021" name="Front. Genet.">
        <title>Chromosome-Level Genome Assembly Reveals Significant Gene Expansion in the Toll and IMD Signaling Pathways of Dendrolimus kikuchii.</title>
        <authorList>
            <person name="Zhou J."/>
            <person name="Wu P."/>
            <person name="Xiong Z."/>
            <person name="Liu N."/>
            <person name="Zhao N."/>
            <person name="Ji M."/>
            <person name="Qiu Y."/>
            <person name="Yang B."/>
        </authorList>
    </citation>
    <scope>NUCLEOTIDE SEQUENCE [LARGE SCALE GENOMIC DNA]</scope>
    <source>
        <strain evidence="1">Ann1</strain>
    </source>
</reference>
<dbReference type="Proteomes" id="UP000824533">
    <property type="component" value="Linkage Group LG14"/>
</dbReference>
<gene>
    <name evidence="1" type="ORF">K1T71_008514</name>
</gene>
<proteinExistence type="predicted"/>
<evidence type="ECO:0000313" key="1">
    <source>
        <dbReference type="EMBL" id="KAJ0176340.1"/>
    </source>
</evidence>
<organism evidence="1 2">
    <name type="scientific">Dendrolimus kikuchii</name>
    <dbReference type="NCBI Taxonomy" id="765133"/>
    <lineage>
        <taxon>Eukaryota</taxon>
        <taxon>Metazoa</taxon>
        <taxon>Ecdysozoa</taxon>
        <taxon>Arthropoda</taxon>
        <taxon>Hexapoda</taxon>
        <taxon>Insecta</taxon>
        <taxon>Pterygota</taxon>
        <taxon>Neoptera</taxon>
        <taxon>Endopterygota</taxon>
        <taxon>Lepidoptera</taxon>
        <taxon>Glossata</taxon>
        <taxon>Ditrysia</taxon>
        <taxon>Bombycoidea</taxon>
        <taxon>Lasiocampidae</taxon>
        <taxon>Dendrolimus</taxon>
    </lineage>
</organism>
<keyword evidence="2" id="KW-1185">Reference proteome</keyword>
<accession>A0ACC1CXF4</accession>
<name>A0ACC1CXF4_9NEOP</name>
<evidence type="ECO:0000313" key="2">
    <source>
        <dbReference type="Proteomes" id="UP000824533"/>
    </source>
</evidence>
<protein>
    <submittedName>
        <fullName evidence="1">Uncharacterized protein</fullName>
    </submittedName>
</protein>
<sequence length="127" mass="14113">MWCWSRSQHQIHRSTFAVYQANKQTSNMKFLVFLCAVLAVASSAAVRDKRSFIDYSGLGGYSLGLNSRVVAVNKVVNVNRVVDVPQVINVRKVIAEPRVVTVNKVIAEPTYSLGYNTLGSSYASGWW</sequence>